<gene>
    <name evidence="1" type="ORF">COOX1_1948</name>
</gene>
<proteinExistence type="predicted"/>
<evidence type="ECO:0000313" key="2">
    <source>
        <dbReference type="Proteomes" id="UP000502196"/>
    </source>
</evidence>
<name>A0A6F9EAS9_9BACL</name>
<accession>A0A6F9EAS9</accession>
<dbReference type="Proteomes" id="UP000502196">
    <property type="component" value="Chromosome"/>
</dbReference>
<organism evidence="1 2">
    <name type="scientific">Kyrpidia spormannii</name>
    <dbReference type="NCBI Taxonomy" id="2055160"/>
    <lineage>
        <taxon>Bacteria</taxon>
        <taxon>Bacillati</taxon>
        <taxon>Bacillota</taxon>
        <taxon>Bacilli</taxon>
        <taxon>Bacillales</taxon>
        <taxon>Alicyclobacillaceae</taxon>
        <taxon>Kyrpidia</taxon>
    </lineage>
</organism>
<dbReference type="AlphaFoldDB" id="A0A6F9EAS9"/>
<protein>
    <submittedName>
        <fullName evidence="1">Uncharacterized protein</fullName>
    </submittedName>
</protein>
<dbReference type="EMBL" id="LR792683">
    <property type="protein sequence ID" value="CAB3393516.1"/>
    <property type="molecule type" value="Genomic_DNA"/>
</dbReference>
<reference evidence="1 2" key="1">
    <citation type="submission" date="2020-04" db="EMBL/GenBank/DDBJ databases">
        <authorList>
            <person name="Hogendoorn C."/>
        </authorList>
    </citation>
    <scope>NUCLEOTIDE SEQUENCE [LARGE SCALE GENOMIC DNA]</scope>
    <source>
        <strain evidence="1">COOX1</strain>
    </source>
</reference>
<sequence length="73" mass="8208">MIVVEVGEAAAFSGRTLRLHAGREETPCSIWLFVLSRCPTAGRSALIPKLTRWCGRGFPLLSIILIYTHWKRP</sequence>
<evidence type="ECO:0000313" key="1">
    <source>
        <dbReference type="EMBL" id="CAB3393516.1"/>
    </source>
</evidence>